<dbReference type="Proteomes" id="UP001500897">
    <property type="component" value="Unassembled WGS sequence"/>
</dbReference>
<accession>A0ABP5ISK1</accession>
<dbReference type="InterPro" id="IPR011990">
    <property type="entry name" value="TPR-like_helical_dom_sf"/>
</dbReference>
<comment type="caution">
    <text evidence="1">The sequence shown here is derived from an EMBL/GenBank/DDBJ whole genome shotgun (WGS) entry which is preliminary data.</text>
</comment>
<name>A0ABP5ISK1_9ACTN</name>
<protein>
    <recommendedName>
        <fullName evidence="3">Tetratricopeptide repeat protein</fullName>
    </recommendedName>
</protein>
<dbReference type="EMBL" id="BAAANS010000026">
    <property type="protein sequence ID" value="GAA2103876.1"/>
    <property type="molecule type" value="Genomic_DNA"/>
</dbReference>
<gene>
    <name evidence="1" type="ORF">GCM10009759_39670</name>
</gene>
<dbReference type="SUPFAM" id="SSF48452">
    <property type="entry name" value="TPR-like"/>
    <property type="match status" value="1"/>
</dbReference>
<evidence type="ECO:0000313" key="2">
    <source>
        <dbReference type="Proteomes" id="UP001500897"/>
    </source>
</evidence>
<keyword evidence="2" id="KW-1185">Reference proteome</keyword>
<dbReference type="Gene3D" id="1.25.40.10">
    <property type="entry name" value="Tetratricopeptide repeat domain"/>
    <property type="match status" value="1"/>
</dbReference>
<sequence>MSSTLSTAEASAVGAQRPWSAEAGLAWRPDHRLMVLCSAAHPTAECSAAAGLSRPAVTVPVPAPRPGFEDLGGLDLLLGELLARVEASPDDAAVARLRSRHRDTLDLLTSPGQRQEIGRVLPFSEAAALGTTRRISRESHTSALWIDAAARLVADCARLVAGPGPLLLDVAALDRWDRPSVRVLYRAALVAADGSPGLLVRGFPGRPPTARNGVIGRLRSTFFDNLAARRGVVVHGPERDREVDGGEFPENGTPEIESVVHRALAGGLPDLLRLVGDSLAMQNFERSRLVSETARRLYGSGAVPAGEGPDLQVQLLRLEAISAAQVGDIAEAEQLLGQALELARRPEDVAHLNYLLALIATKRSYDPEAARTYYGRARRAVDDLADPSVEALVERAWVGNGLALVAVLEARRATDPDEREARFAEAYREELAAFAAVRGLPGMSAFYLRYNLGYNLSFLLEITGRYEQAQSFLTSVSSVLLSADRSDYLALYQYAIGLLRLRNQDFPGAAESLGLAVGLAESLRDPFYLERMLSALGYVEHKRGRHAEALAVFREGTRLARWLRDEDAYRQQLSGLLWSGVLGADPLDAETLAAAEVHFPAAVHDLASGDRARSIAALHSAGAEILVPSSKLPSYVASVDLEGRPGHDLNRFLAGVATTERPGTEGAIR</sequence>
<reference evidence="2" key="1">
    <citation type="journal article" date="2019" name="Int. J. Syst. Evol. Microbiol.">
        <title>The Global Catalogue of Microorganisms (GCM) 10K type strain sequencing project: providing services to taxonomists for standard genome sequencing and annotation.</title>
        <authorList>
            <consortium name="The Broad Institute Genomics Platform"/>
            <consortium name="The Broad Institute Genome Sequencing Center for Infectious Disease"/>
            <person name="Wu L."/>
            <person name="Ma J."/>
        </authorList>
    </citation>
    <scope>NUCLEOTIDE SEQUENCE [LARGE SCALE GENOMIC DNA]</scope>
    <source>
        <strain evidence="2">JCM 14559</strain>
    </source>
</reference>
<evidence type="ECO:0000313" key="1">
    <source>
        <dbReference type="EMBL" id="GAA2103876.1"/>
    </source>
</evidence>
<proteinExistence type="predicted"/>
<evidence type="ECO:0008006" key="3">
    <source>
        <dbReference type="Google" id="ProtNLM"/>
    </source>
</evidence>
<organism evidence="1 2">
    <name type="scientific">Kitasatospora saccharophila</name>
    <dbReference type="NCBI Taxonomy" id="407973"/>
    <lineage>
        <taxon>Bacteria</taxon>
        <taxon>Bacillati</taxon>
        <taxon>Actinomycetota</taxon>
        <taxon>Actinomycetes</taxon>
        <taxon>Kitasatosporales</taxon>
        <taxon>Streptomycetaceae</taxon>
        <taxon>Kitasatospora</taxon>
    </lineage>
</organism>